<evidence type="ECO:0000256" key="5">
    <source>
        <dbReference type="ARBA" id="ARBA00023237"/>
    </source>
</evidence>
<dbReference type="Pfam" id="PF07980">
    <property type="entry name" value="SusD_RagB"/>
    <property type="match status" value="1"/>
</dbReference>
<name>A0A1T4KV81_9BACT</name>
<dbReference type="SUPFAM" id="SSF48452">
    <property type="entry name" value="TPR-like"/>
    <property type="match status" value="1"/>
</dbReference>
<evidence type="ECO:0000259" key="6">
    <source>
        <dbReference type="Pfam" id="PF07980"/>
    </source>
</evidence>
<keyword evidence="9" id="KW-1185">Reference proteome</keyword>
<keyword evidence="5" id="KW-0998">Cell outer membrane</keyword>
<dbReference type="OrthoDB" id="1035036at2"/>
<dbReference type="Pfam" id="PF14322">
    <property type="entry name" value="SusD-like_3"/>
    <property type="match status" value="1"/>
</dbReference>
<dbReference type="Gene3D" id="1.25.40.390">
    <property type="match status" value="1"/>
</dbReference>
<dbReference type="EMBL" id="FUWH01000002">
    <property type="protein sequence ID" value="SJZ46345.1"/>
    <property type="molecule type" value="Genomic_DNA"/>
</dbReference>
<gene>
    <name evidence="8" type="ORF">SAMN04488132_102140</name>
</gene>
<evidence type="ECO:0000259" key="7">
    <source>
        <dbReference type="Pfam" id="PF14322"/>
    </source>
</evidence>
<dbReference type="CDD" id="cd08977">
    <property type="entry name" value="SusD"/>
    <property type="match status" value="1"/>
</dbReference>
<feature type="domain" description="RagB/SusD" evidence="6">
    <location>
        <begin position="365"/>
        <end position="502"/>
    </location>
</feature>
<sequence>MKKLVNIISILVLVVFAGGCKKFLDEKPLTQVPTENYFKSLKDVTAGMAGMYGSFQQEMTGDGNGFSGKYHYWGEGRSDNFDRSQYNNTTITEEALNQMTSGNSVADWTGLYRTIGRANTCIKYIPQAAAFDNAVTTNVVNNNLAQAYAMRAMCYFYIVRLWGDAPLWTEPYLDITQQASKPRNPKAEILDTIVSDLTKAYNMIQKKQTAVIWNINEGTIAAMLADVYLWKKDYPKAITWTANVFTSKGSKAVDYGSTGTTLEPAATWKNLFINPANTNEAMWSISWDYNFNGCACLPISMGLSNNPVAMDSVLHTNWKKNTADIRVKFSYDTLPGLGHWDKVIKFHNIAGNVIPTGTGAALANTYNVYLTMYRLADVYLNYAEALNRSGDPVNSLRYLNYIRVRAGLPALLATDPSISTQDKMEDVILNERRYEFFAEGKRWFDLVRTGKVKEVMDPILKIRQTKYGSAPDGFGSDLNKILFPLHRNVLEYNKKLVQNPSYN</sequence>
<organism evidence="8 9">
    <name type="scientific">Sediminibacterium ginsengisoli</name>
    <dbReference type="NCBI Taxonomy" id="413434"/>
    <lineage>
        <taxon>Bacteria</taxon>
        <taxon>Pseudomonadati</taxon>
        <taxon>Bacteroidota</taxon>
        <taxon>Chitinophagia</taxon>
        <taxon>Chitinophagales</taxon>
        <taxon>Chitinophagaceae</taxon>
        <taxon>Sediminibacterium</taxon>
    </lineage>
</organism>
<dbReference type="PROSITE" id="PS51257">
    <property type="entry name" value="PROKAR_LIPOPROTEIN"/>
    <property type="match status" value="1"/>
</dbReference>
<comment type="subcellular location">
    <subcellularLocation>
        <location evidence="1">Cell outer membrane</location>
    </subcellularLocation>
</comment>
<dbReference type="AlphaFoldDB" id="A0A1T4KV81"/>
<dbReference type="GO" id="GO:0009279">
    <property type="term" value="C:cell outer membrane"/>
    <property type="evidence" value="ECO:0007669"/>
    <property type="project" value="UniProtKB-SubCell"/>
</dbReference>
<keyword evidence="3" id="KW-0732">Signal</keyword>
<evidence type="ECO:0000313" key="8">
    <source>
        <dbReference type="EMBL" id="SJZ46345.1"/>
    </source>
</evidence>
<reference evidence="8 9" key="1">
    <citation type="submission" date="2017-02" db="EMBL/GenBank/DDBJ databases">
        <authorList>
            <person name="Peterson S.W."/>
        </authorList>
    </citation>
    <scope>NUCLEOTIDE SEQUENCE [LARGE SCALE GENOMIC DNA]</scope>
    <source>
        <strain evidence="8 9">DSM 22335</strain>
    </source>
</reference>
<evidence type="ECO:0000256" key="2">
    <source>
        <dbReference type="ARBA" id="ARBA00006275"/>
    </source>
</evidence>
<comment type="similarity">
    <text evidence="2">Belongs to the SusD family.</text>
</comment>
<keyword evidence="4" id="KW-0472">Membrane</keyword>
<feature type="domain" description="SusD-like N-terminal" evidence="7">
    <location>
        <begin position="22"/>
        <end position="229"/>
    </location>
</feature>
<dbReference type="RefSeq" id="WP_078830113.1">
    <property type="nucleotide sequence ID" value="NZ_FUWH01000002.1"/>
</dbReference>
<evidence type="ECO:0000313" key="9">
    <source>
        <dbReference type="Proteomes" id="UP000190888"/>
    </source>
</evidence>
<dbReference type="InterPro" id="IPR033985">
    <property type="entry name" value="SusD-like_N"/>
</dbReference>
<proteinExistence type="inferred from homology"/>
<dbReference type="InterPro" id="IPR012944">
    <property type="entry name" value="SusD_RagB_dom"/>
</dbReference>
<evidence type="ECO:0000256" key="4">
    <source>
        <dbReference type="ARBA" id="ARBA00023136"/>
    </source>
</evidence>
<dbReference type="Proteomes" id="UP000190888">
    <property type="component" value="Unassembled WGS sequence"/>
</dbReference>
<evidence type="ECO:0000256" key="3">
    <source>
        <dbReference type="ARBA" id="ARBA00022729"/>
    </source>
</evidence>
<dbReference type="InterPro" id="IPR011990">
    <property type="entry name" value="TPR-like_helical_dom_sf"/>
</dbReference>
<accession>A0A1T4KV81</accession>
<dbReference type="STRING" id="413434.SAMN04488132_102140"/>
<evidence type="ECO:0000256" key="1">
    <source>
        <dbReference type="ARBA" id="ARBA00004442"/>
    </source>
</evidence>
<protein>
    <submittedName>
        <fullName evidence="8">Starch-binding associating with outer membrane</fullName>
    </submittedName>
</protein>